<feature type="compositionally biased region" description="Acidic residues" evidence="6">
    <location>
        <begin position="46"/>
        <end position="63"/>
    </location>
</feature>
<evidence type="ECO:0000256" key="5">
    <source>
        <dbReference type="SAM" id="Coils"/>
    </source>
</evidence>
<organism evidence="9 10">
    <name type="scientific">Pichia angusta</name>
    <name type="common">Yeast</name>
    <name type="synonym">Hansenula polymorpha</name>
    <dbReference type="NCBI Taxonomy" id="870730"/>
    <lineage>
        <taxon>Eukaryota</taxon>
        <taxon>Fungi</taxon>
        <taxon>Dikarya</taxon>
        <taxon>Ascomycota</taxon>
        <taxon>Saccharomycotina</taxon>
        <taxon>Pichiomycetes</taxon>
        <taxon>Pichiales</taxon>
        <taxon>Pichiaceae</taxon>
        <taxon>Ogataea</taxon>
    </lineage>
</organism>
<evidence type="ECO:0000313" key="10">
    <source>
        <dbReference type="Proteomes" id="UP001196530"/>
    </source>
</evidence>
<dbReference type="PANTHER" id="PTHR12911">
    <property type="entry name" value="SAD1/UNC-84-LIKE PROTEIN-RELATED"/>
    <property type="match status" value="1"/>
</dbReference>
<dbReference type="Proteomes" id="UP001196530">
    <property type="component" value="Unassembled WGS sequence"/>
</dbReference>
<dbReference type="EMBL" id="JAHLUX010000007">
    <property type="protein sequence ID" value="KAG7817784.1"/>
    <property type="molecule type" value="Genomic_DNA"/>
</dbReference>
<protein>
    <recommendedName>
        <fullName evidence="8">SUN domain-containing protein</fullName>
    </recommendedName>
</protein>
<feature type="region of interest" description="Disordered" evidence="6">
    <location>
        <begin position="42"/>
        <end position="63"/>
    </location>
</feature>
<dbReference type="InterPro" id="IPR045119">
    <property type="entry name" value="SUN1-5"/>
</dbReference>
<evidence type="ECO:0000256" key="4">
    <source>
        <dbReference type="ARBA" id="ARBA00023136"/>
    </source>
</evidence>
<name>A0AAN6DDQ4_PICAN</name>
<dbReference type="Gene3D" id="2.60.120.260">
    <property type="entry name" value="Galactose-binding domain-like"/>
    <property type="match status" value="1"/>
</dbReference>
<feature type="transmembrane region" description="Helical" evidence="7">
    <location>
        <begin position="97"/>
        <end position="120"/>
    </location>
</feature>
<evidence type="ECO:0000256" key="2">
    <source>
        <dbReference type="ARBA" id="ARBA00022692"/>
    </source>
</evidence>
<evidence type="ECO:0000256" key="3">
    <source>
        <dbReference type="ARBA" id="ARBA00022989"/>
    </source>
</evidence>
<dbReference type="GO" id="GO:0016020">
    <property type="term" value="C:membrane"/>
    <property type="evidence" value="ECO:0007669"/>
    <property type="project" value="UniProtKB-SubCell"/>
</dbReference>
<evidence type="ECO:0000259" key="8">
    <source>
        <dbReference type="PROSITE" id="PS51469"/>
    </source>
</evidence>
<gene>
    <name evidence="9" type="ORF">KL928_003683</name>
</gene>
<evidence type="ECO:0000256" key="1">
    <source>
        <dbReference type="ARBA" id="ARBA00004370"/>
    </source>
</evidence>
<comment type="subcellular location">
    <subcellularLocation>
        <location evidence="1">Membrane</location>
    </subcellularLocation>
</comment>
<accession>A0AAN6DDQ4</accession>
<proteinExistence type="predicted"/>
<keyword evidence="2 7" id="KW-0812">Transmembrane</keyword>
<comment type="caution">
    <text evidence="9">The sequence shown here is derived from an EMBL/GenBank/DDBJ whole genome shotgun (WGS) entry which is preliminary data.</text>
</comment>
<dbReference type="Pfam" id="PF07738">
    <property type="entry name" value="Sad1_UNC"/>
    <property type="match status" value="1"/>
</dbReference>
<keyword evidence="3 7" id="KW-1133">Transmembrane helix</keyword>
<feature type="domain" description="SUN" evidence="8">
    <location>
        <begin position="311"/>
        <end position="520"/>
    </location>
</feature>
<sequence>MKIQDKLEQIASGFDWSASDDEASALGRQDVEYLNRQFSKRKDSPELVDNESDEEWVDEDEESYDESLDETIVESSDEEKIQELDVEPPAFLKSKTIVYIIKTFPVLVVILFLMVIARLASAGSYYENTVDLGLVHHKFRGFEKKLGEINEKLEQLSNINNDRHKIELIEEQIQQLQRNEDVSQRDVRQAVQNIVIEFLQDSLDKKLEELVSDKKLEDLVSDKMEHLESVMQERISQLEVQKLKDEMSHEVLEKVGTQMSSVSSQIAALQSAGYSEQEIETTLSRLVQHEFNQRLEPRVAGTSNYASYDRGARVLKKYTTLPKLKRVRTKVVDRVLHGWLDFIRRTVQGHKRTLTGLNNVELTSPENSPANVLVDSTQYWQALAQDLPITFGVQLSEPVYLRQVGLYHPRVSSFAECAPRHVSLLVEPANSKHAKLLRNKLAVYYNQDLVFSHLRGLAKVSEFEFQAPGGQSYQTFPLSREILMILDEFPVKNVVLVVEDNWGHKDIVVLYGLKVFGLNEFEMKSTRVTRSDEIINLGEDSVF</sequence>
<dbReference type="PANTHER" id="PTHR12911:SF8">
    <property type="entry name" value="KLAROID PROTEIN-RELATED"/>
    <property type="match status" value="1"/>
</dbReference>
<reference evidence="9" key="1">
    <citation type="journal article" date="2021" name="G3 (Bethesda)">
        <title>Genomic diversity, chromosomal rearrangements, and interspecies hybridization in the ogataea polymorpha species complex.</title>
        <authorList>
            <person name="Hanson S.J."/>
            <person name="Cinneide E.O."/>
            <person name="Salzberg L.I."/>
            <person name="Wolfe K.H."/>
            <person name="McGowan J."/>
            <person name="Fitzpatrick D.A."/>
            <person name="Matlin K."/>
        </authorList>
    </citation>
    <scope>NUCLEOTIDE SEQUENCE</scope>
    <source>
        <strain evidence="9">61-244</strain>
    </source>
</reference>
<dbReference type="GO" id="GO:0043495">
    <property type="term" value="F:protein-membrane adaptor activity"/>
    <property type="evidence" value="ECO:0007669"/>
    <property type="project" value="TreeGrafter"/>
</dbReference>
<dbReference type="GeneID" id="66127734"/>
<evidence type="ECO:0000313" key="9">
    <source>
        <dbReference type="EMBL" id="KAG7817784.1"/>
    </source>
</evidence>
<dbReference type="AlphaFoldDB" id="A0AAN6DDQ4"/>
<dbReference type="RefSeq" id="XP_043059125.1">
    <property type="nucleotide sequence ID" value="XM_043204297.1"/>
</dbReference>
<dbReference type="PROSITE" id="PS51469">
    <property type="entry name" value="SUN"/>
    <property type="match status" value="1"/>
</dbReference>
<evidence type="ECO:0000256" key="7">
    <source>
        <dbReference type="SAM" id="Phobius"/>
    </source>
</evidence>
<dbReference type="GO" id="GO:0005635">
    <property type="term" value="C:nuclear envelope"/>
    <property type="evidence" value="ECO:0007669"/>
    <property type="project" value="TreeGrafter"/>
</dbReference>
<evidence type="ECO:0000256" key="6">
    <source>
        <dbReference type="SAM" id="MobiDB-lite"/>
    </source>
</evidence>
<dbReference type="InterPro" id="IPR012919">
    <property type="entry name" value="SUN_dom"/>
</dbReference>
<keyword evidence="5" id="KW-0175">Coiled coil</keyword>
<keyword evidence="4 7" id="KW-0472">Membrane</keyword>
<feature type="coiled-coil region" evidence="5">
    <location>
        <begin position="159"/>
        <end position="193"/>
    </location>
</feature>